<protein>
    <submittedName>
        <fullName evidence="1">Subunit of the glycosylphosphatidylinositol transamidase complex-like protein</fullName>
    </submittedName>
</protein>
<sequence length="379" mass="40673">AAFGAANGTVLRHGYLARENVCTENLTPWIKQLPCQAQSGLAALLNPHRLYNMHYHSMGVALQPATDPATGRPLLRYTQHVSVVLDPRAFGLGANWTLGGLMDRSLAAPCPVAARSTVRIAAAPARGLRTTPRADSTAPVAGRTVHTFDLRRRRIADIGLALPADRPLLPPAAAPAVTAHRFVTGHGGTGGGIEAALTNRLDTAVRVVYLDTLPWYLRVYSHTLRLEAVADNGRVAAVAPARVLFTPAVDRGRPSVLEVEVELPARSRTVLRYDIEKGFLKYTEHPPDANRGFSVGPAIVSYDVPASAAAAENGPLFCAGQKPCTVRAYTELFLATLPTPDFSMPYNVVSLTCTVLALFFGRVFNLLTRDFAILGTPDT</sequence>
<evidence type="ECO:0000313" key="2">
    <source>
        <dbReference type="Proteomes" id="UP001140234"/>
    </source>
</evidence>
<evidence type="ECO:0000313" key="1">
    <source>
        <dbReference type="EMBL" id="KAJ2764200.1"/>
    </source>
</evidence>
<accession>A0ACC1JNI9</accession>
<feature type="non-terminal residue" evidence="1">
    <location>
        <position position="1"/>
    </location>
</feature>
<reference evidence="1" key="1">
    <citation type="submission" date="2022-07" db="EMBL/GenBank/DDBJ databases">
        <title>Phylogenomic reconstructions and comparative analyses of Kickxellomycotina fungi.</title>
        <authorList>
            <person name="Reynolds N.K."/>
            <person name="Stajich J.E."/>
            <person name="Barry K."/>
            <person name="Grigoriev I.V."/>
            <person name="Crous P."/>
            <person name="Smith M.E."/>
        </authorList>
    </citation>
    <scope>NUCLEOTIDE SEQUENCE</scope>
    <source>
        <strain evidence="1">CBS 109366</strain>
    </source>
</reference>
<organism evidence="1 2">
    <name type="scientific">Coemansia nantahalensis</name>
    <dbReference type="NCBI Taxonomy" id="2789366"/>
    <lineage>
        <taxon>Eukaryota</taxon>
        <taxon>Fungi</taxon>
        <taxon>Fungi incertae sedis</taxon>
        <taxon>Zoopagomycota</taxon>
        <taxon>Kickxellomycotina</taxon>
        <taxon>Kickxellomycetes</taxon>
        <taxon>Kickxellales</taxon>
        <taxon>Kickxellaceae</taxon>
        <taxon>Coemansia</taxon>
    </lineage>
</organism>
<name>A0ACC1JNI9_9FUNG</name>
<comment type="caution">
    <text evidence="1">The sequence shown here is derived from an EMBL/GenBank/DDBJ whole genome shotgun (WGS) entry which is preliminary data.</text>
</comment>
<gene>
    <name evidence="1" type="primary">GPI16</name>
    <name evidence="1" type="ORF">IWQ57_005257</name>
</gene>
<keyword evidence="2" id="KW-1185">Reference proteome</keyword>
<dbReference type="EMBL" id="JANBUJ010002440">
    <property type="protein sequence ID" value="KAJ2764200.1"/>
    <property type="molecule type" value="Genomic_DNA"/>
</dbReference>
<proteinExistence type="predicted"/>
<dbReference type="Proteomes" id="UP001140234">
    <property type="component" value="Unassembled WGS sequence"/>
</dbReference>